<feature type="region of interest" description="Disordered" evidence="1">
    <location>
        <begin position="485"/>
        <end position="535"/>
    </location>
</feature>
<feature type="compositionally biased region" description="Basic residues" evidence="1">
    <location>
        <begin position="81"/>
        <end position="90"/>
    </location>
</feature>
<organism evidence="3 4">
    <name type="scientific">Penicillium angulare</name>
    <dbReference type="NCBI Taxonomy" id="116970"/>
    <lineage>
        <taxon>Eukaryota</taxon>
        <taxon>Fungi</taxon>
        <taxon>Dikarya</taxon>
        <taxon>Ascomycota</taxon>
        <taxon>Pezizomycotina</taxon>
        <taxon>Eurotiomycetes</taxon>
        <taxon>Eurotiomycetidae</taxon>
        <taxon>Eurotiales</taxon>
        <taxon>Aspergillaceae</taxon>
        <taxon>Penicillium</taxon>
    </lineage>
</organism>
<dbReference type="PANTHER" id="PTHR23389:SF21">
    <property type="entry name" value="ATPASE FAMILY AAA DOMAIN-CONTAINING PROTEIN 5"/>
    <property type="match status" value="1"/>
</dbReference>
<evidence type="ECO:0000259" key="2">
    <source>
        <dbReference type="SMART" id="SM00382"/>
    </source>
</evidence>
<dbReference type="PANTHER" id="PTHR23389">
    <property type="entry name" value="CHROMOSOME TRANSMISSION FIDELITY FACTOR 18"/>
    <property type="match status" value="1"/>
</dbReference>
<dbReference type="Pfam" id="PF00004">
    <property type="entry name" value="AAA"/>
    <property type="match status" value="1"/>
</dbReference>
<evidence type="ECO:0000313" key="4">
    <source>
        <dbReference type="Proteomes" id="UP001149165"/>
    </source>
</evidence>
<dbReference type="SUPFAM" id="SSF52540">
    <property type="entry name" value="P-loop containing nucleoside triphosphate hydrolases"/>
    <property type="match status" value="1"/>
</dbReference>
<reference evidence="3" key="1">
    <citation type="submission" date="2022-11" db="EMBL/GenBank/DDBJ databases">
        <authorList>
            <person name="Petersen C."/>
        </authorList>
    </citation>
    <scope>NUCLEOTIDE SEQUENCE</scope>
    <source>
        <strain evidence="3">IBT 30069</strain>
    </source>
</reference>
<feature type="region of interest" description="Disordered" evidence="1">
    <location>
        <begin position="238"/>
        <end position="305"/>
    </location>
</feature>
<feature type="compositionally biased region" description="Basic and acidic residues" evidence="1">
    <location>
        <begin position="632"/>
        <end position="646"/>
    </location>
</feature>
<dbReference type="Proteomes" id="UP001149165">
    <property type="component" value="Unassembled WGS sequence"/>
</dbReference>
<dbReference type="InterPro" id="IPR003959">
    <property type="entry name" value="ATPase_AAA_core"/>
</dbReference>
<feature type="compositionally biased region" description="Basic residues" evidence="1">
    <location>
        <begin position="494"/>
        <end position="506"/>
    </location>
</feature>
<feature type="region of interest" description="Disordered" evidence="1">
    <location>
        <begin position="1"/>
        <end position="217"/>
    </location>
</feature>
<reference evidence="3" key="2">
    <citation type="journal article" date="2023" name="IMA Fungus">
        <title>Comparative genomic study of the Penicillium genus elucidates a diverse pangenome and 15 lateral gene transfer events.</title>
        <authorList>
            <person name="Petersen C."/>
            <person name="Sorensen T."/>
            <person name="Nielsen M.R."/>
            <person name="Sondergaard T.E."/>
            <person name="Sorensen J.L."/>
            <person name="Fitzpatrick D.A."/>
            <person name="Frisvad J.C."/>
            <person name="Nielsen K.L."/>
        </authorList>
    </citation>
    <scope>NUCLEOTIDE SEQUENCE</scope>
    <source>
        <strain evidence="3">IBT 30069</strain>
    </source>
</reference>
<dbReference type="OrthoDB" id="9996895at2759"/>
<protein>
    <recommendedName>
        <fullName evidence="2">AAA+ ATPase domain-containing protein</fullName>
    </recommendedName>
</protein>
<feature type="domain" description="AAA+ ATPase" evidence="2">
    <location>
        <begin position="567"/>
        <end position="756"/>
    </location>
</feature>
<keyword evidence="4" id="KW-1185">Reference proteome</keyword>
<dbReference type="InterPro" id="IPR027417">
    <property type="entry name" value="P-loop_NTPase"/>
</dbReference>
<feature type="compositionally biased region" description="Basic and acidic residues" evidence="1">
    <location>
        <begin position="677"/>
        <end position="686"/>
    </location>
</feature>
<dbReference type="GO" id="GO:0005524">
    <property type="term" value="F:ATP binding"/>
    <property type="evidence" value="ECO:0007669"/>
    <property type="project" value="InterPro"/>
</dbReference>
<gene>
    <name evidence="3" type="ORF">N7456_012877</name>
</gene>
<accession>A0A9W9EKL7</accession>
<evidence type="ECO:0000313" key="3">
    <source>
        <dbReference type="EMBL" id="KAJ5083450.1"/>
    </source>
</evidence>
<evidence type="ECO:0000256" key="1">
    <source>
        <dbReference type="SAM" id="MobiDB-lite"/>
    </source>
</evidence>
<sequence>MGQGERQAVHPFFHQVPPNYADPNTSHTPAGTTTNSCSFIPSQSEQTELQQEPHMQTRNMPGDPKIHEPFPLTPEEDPNASRRKRRKIDKTKKVEHEASLRAGMSGWLGQEIAAPVEESGPTTITESQPPLVQENAQPATEENKSTSTPLASSAEPFDPDRKVLKVNANGKLLGSPPKTSPGISDQTKTSGNRGRRRECKSRLVSIQYTSDEERKTGKLIDDILSGKLVYHASRGASIPAQNSIPPSKRGANKPSKPTHPFFAKKPPTKPQSELGAALASPNQPATPNNSVISNRPLPSSPFGRPKNKFPELAHALWPPRDFHAEYLDSKQNSSICTPAQYHSDRKKSKVPAIRVSDDENVFLKGTHLARTVAKSDITSDLNLRPTLRVPLRQTVSGRVLQKAIDAQLSWAFPNQPSTVSSHPSISKLRSTLHSSLSSFDRGKYESQLWTHKYAPKLAEEVLQVGRETQILRDWLQHLEITAVDTGKQPDENRKAKHKRQKKKKDRKKADKMDDFIVSSEEEASEMDNLSGSDDELAGDVTVSIQRTVVRSGDSGALTQSDLAKAPLANAILLSGPSGCGKTASVYAVAKELDFEVFEINPGSRRNARDMLEKVGDMTQNHLVHLLNESDDSTSKSREPIQIDDSKQNNLMGFFKNQPSKRTKGSPAAESTNQESETDSKRPREQKQSLILLEEADILFEEDKSFWTGVFTLISQSRRPIVITCNDESLVPTQDMSLHAKLRYQRPPPDLAIDYLLLVAANEGHLLKRDAMKTLYNGSGHDIRRSLIELNFWCQMGVGSEKAGLDWILPLWPPQDNVDENGDRLRVLSLNTYQPFMGWLNRDLFLTECSLESEIEASRNTLHWWRLGIQELEDASVPDYYGSLPADKLALENKLAQLNLLTHQAEYLDSRSSLDILSSGCTLDKVNDALDTGIPPMLESHRSNYVDAHPLLQSDLRPEHSSLGEDISLTLTAMHSRRFRSPVENTESSYTTRILNGWAKSGMRRQIYPSSKPGYQKVFGPIMRARHWTSTGRLAPSFEGCLAPITEDLAPYIRAIMAFDGRLKVHRDNLYTAWVQEQGAGEKRARTTRASRAALEGSDKAFTRREKWFPDDTNYFLVQASGMPEWQDSLVQMGHFNVQPALPSTSPDIEMGETQ</sequence>
<dbReference type="CDD" id="cd00009">
    <property type="entry name" value="AAA"/>
    <property type="match status" value="1"/>
</dbReference>
<dbReference type="GO" id="GO:0005634">
    <property type="term" value="C:nucleus"/>
    <property type="evidence" value="ECO:0007669"/>
    <property type="project" value="TreeGrafter"/>
</dbReference>
<dbReference type="GO" id="GO:0003677">
    <property type="term" value="F:DNA binding"/>
    <property type="evidence" value="ECO:0007669"/>
    <property type="project" value="TreeGrafter"/>
</dbReference>
<dbReference type="AlphaFoldDB" id="A0A9W9EKL7"/>
<dbReference type="GO" id="GO:0016887">
    <property type="term" value="F:ATP hydrolysis activity"/>
    <property type="evidence" value="ECO:0007669"/>
    <property type="project" value="InterPro"/>
</dbReference>
<dbReference type="EMBL" id="JAPQKH010000008">
    <property type="protein sequence ID" value="KAJ5083450.1"/>
    <property type="molecule type" value="Genomic_DNA"/>
</dbReference>
<dbReference type="InterPro" id="IPR003593">
    <property type="entry name" value="AAA+_ATPase"/>
</dbReference>
<proteinExistence type="predicted"/>
<feature type="region of interest" description="Disordered" evidence="1">
    <location>
        <begin position="627"/>
        <end position="686"/>
    </location>
</feature>
<feature type="compositionally biased region" description="Polar residues" evidence="1">
    <location>
        <begin position="120"/>
        <end position="151"/>
    </location>
</feature>
<feature type="compositionally biased region" description="Polar residues" evidence="1">
    <location>
        <begin position="22"/>
        <end position="59"/>
    </location>
</feature>
<feature type="compositionally biased region" description="Polar residues" evidence="1">
    <location>
        <begin position="181"/>
        <end position="192"/>
    </location>
</feature>
<name>A0A9W9EKL7_9EURO</name>
<dbReference type="Gene3D" id="3.40.50.300">
    <property type="entry name" value="P-loop containing nucleotide triphosphate hydrolases"/>
    <property type="match status" value="1"/>
</dbReference>
<comment type="caution">
    <text evidence="3">The sequence shown here is derived from an EMBL/GenBank/DDBJ whole genome shotgun (WGS) entry which is preliminary data.</text>
</comment>
<feature type="compositionally biased region" description="Polar residues" evidence="1">
    <location>
        <begin position="280"/>
        <end position="297"/>
    </location>
</feature>
<dbReference type="SMART" id="SM00382">
    <property type="entry name" value="AAA"/>
    <property type="match status" value="1"/>
</dbReference>